<dbReference type="InterPro" id="IPR020357">
    <property type="entry name" value="Tscrpt_reg_CaiF/GrlA"/>
</dbReference>
<reference evidence="3" key="1">
    <citation type="submission" date="2017-12" db="EMBL/GenBank/DDBJ databases">
        <title>FDA dAtabase for Regulatory Grade micrObial Sequences (FDA-ARGOS): Supporting development and validation of Infectious Disease Dx tests.</title>
        <authorList>
            <person name="Sichtig H."/>
            <person name="Tallon L."/>
            <person name="Sadzewicz L."/>
            <person name="Sengamalay N."/>
            <person name="Nagaraj S."/>
            <person name="Vavikolanu K."/>
            <person name="Aluvathingal J."/>
            <person name="Nadendla S."/>
            <person name="Pirone D.C."/>
            <person name="Hoffman M."/>
            <person name="Muruvanda T."/>
            <person name="Allard M."/>
            <person name="Evans P."/>
        </authorList>
    </citation>
    <scope>NUCLEOTIDE SEQUENCE [LARGE SCALE GENOMIC DNA]</scope>
    <source>
        <strain evidence="3">FDAARGOS_55</strain>
    </source>
</reference>
<evidence type="ECO:0000256" key="1">
    <source>
        <dbReference type="SAM" id="Phobius"/>
    </source>
</evidence>
<dbReference type="Proteomes" id="UP000236163">
    <property type="component" value="Unassembled WGS sequence"/>
</dbReference>
<sequence>MTKQNNHEGRYLPEGMEIYANWPFFIIVALWCLHRNTWVNRNDIARAFRLSDRKASFQLSYLMNKKHIIDSEIRKTRSEGSLTTCYEVRIINVRLPQSSSQKYRSFVRIAGNRRHQVGNASHEERVLLRELWPVKSRKVKA</sequence>
<dbReference type="Pfam" id="PF07180">
    <property type="entry name" value="CaiF_GrlA"/>
    <property type="match status" value="1"/>
</dbReference>
<keyword evidence="1" id="KW-1133">Transmembrane helix</keyword>
<keyword evidence="1" id="KW-0472">Membrane</keyword>
<organism evidence="2 3">
    <name type="scientific">Salmonella enterica subsp. houtenae serovar 50:g,z51:-</name>
    <dbReference type="NCBI Taxonomy" id="1173947"/>
    <lineage>
        <taxon>Bacteria</taxon>
        <taxon>Pseudomonadati</taxon>
        <taxon>Pseudomonadota</taxon>
        <taxon>Gammaproteobacteria</taxon>
        <taxon>Enterobacterales</taxon>
        <taxon>Enterobacteriaceae</taxon>
        <taxon>Salmonella</taxon>
    </lineage>
</organism>
<evidence type="ECO:0000313" key="2">
    <source>
        <dbReference type="EMBL" id="PNO32704.1"/>
    </source>
</evidence>
<evidence type="ECO:0000313" key="3">
    <source>
        <dbReference type="Proteomes" id="UP000236163"/>
    </source>
</evidence>
<dbReference type="Gene3D" id="1.10.10.10">
    <property type="entry name" value="Winged helix-like DNA-binding domain superfamily/Winged helix DNA-binding domain"/>
    <property type="match status" value="1"/>
</dbReference>
<protein>
    <submittedName>
        <fullName evidence="2">CaiF/GrlA family transcriptional regulator</fullName>
    </submittedName>
</protein>
<proteinExistence type="predicted"/>
<dbReference type="EMBL" id="JWSP02000004">
    <property type="protein sequence ID" value="PNO32704.1"/>
    <property type="molecule type" value="Genomic_DNA"/>
</dbReference>
<keyword evidence="1" id="KW-0812">Transmembrane</keyword>
<gene>
    <name evidence="2" type="ORF">RK55_005530</name>
</gene>
<accession>A0A1J6ZE07</accession>
<feature type="transmembrane region" description="Helical" evidence="1">
    <location>
        <begin position="20"/>
        <end position="39"/>
    </location>
</feature>
<dbReference type="InterPro" id="IPR036388">
    <property type="entry name" value="WH-like_DNA-bd_sf"/>
</dbReference>
<comment type="caution">
    <text evidence="2">The sequence shown here is derived from an EMBL/GenBank/DDBJ whole genome shotgun (WGS) entry which is preliminary data.</text>
</comment>
<dbReference type="AlphaFoldDB" id="A0A1J6ZE07"/>
<dbReference type="GO" id="GO:0006351">
    <property type="term" value="P:DNA-templated transcription"/>
    <property type="evidence" value="ECO:0007669"/>
    <property type="project" value="InterPro"/>
</dbReference>
<name>A0A1J6ZE07_SALHO</name>